<dbReference type="Proteomes" id="UP001530315">
    <property type="component" value="Unassembled WGS sequence"/>
</dbReference>
<feature type="compositionally biased region" description="Low complexity" evidence="1">
    <location>
        <begin position="39"/>
        <end position="65"/>
    </location>
</feature>
<proteinExistence type="predicted"/>
<sequence length="270" mass="28218">MFRPVASCAASFVLCVVVLSSSSSSLREATALTSPFPPSSSSSSPPGRRSSASASSASSAHSSSRGDFLRGSIVPNLLLLPPLAGVVVVGGDARPSRAAPPFSVMSEEMGYFPISRAAIAGGGMDGGVENDSTTAAAASAVVMVPARIRRDSTDQASSLAGYLESTGAVMYGAYWCPHCRRQRELFGREAFRRVTYVECDPRGYMSKYATCVADGAVDGYPTWRFGNGEVRGGEMELIDIARVSGYLRRGGRFDSSLETGVPPLGGASCR</sequence>
<dbReference type="EMBL" id="JALLAZ020001791">
    <property type="protein sequence ID" value="KAL3763831.1"/>
    <property type="molecule type" value="Genomic_DNA"/>
</dbReference>
<keyword evidence="4" id="KW-1185">Reference proteome</keyword>
<protein>
    <recommendedName>
        <fullName evidence="5">Thioredoxin domain-containing protein</fullName>
    </recommendedName>
</protein>
<accession>A0ABD3MIB0</accession>
<dbReference type="InterPro" id="IPR036249">
    <property type="entry name" value="Thioredoxin-like_sf"/>
</dbReference>
<organism evidence="3 4">
    <name type="scientific">Stephanodiscus triporus</name>
    <dbReference type="NCBI Taxonomy" id="2934178"/>
    <lineage>
        <taxon>Eukaryota</taxon>
        <taxon>Sar</taxon>
        <taxon>Stramenopiles</taxon>
        <taxon>Ochrophyta</taxon>
        <taxon>Bacillariophyta</taxon>
        <taxon>Coscinodiscophyceae</taxon>
        <taxon>Thalassiosirophycidae</taxon>
        <taxon>Stephanodiscales</taxon>
        <taxon>Stephanodiscaceae</taxon>
        <taxon>Stephanodiscus</taxon>
    </lineage>
</organism>
<feature type="signal peptide" evidence="2">
    <location>
        <begin position="1"/>
        <end position="20"/>
    </location>
</feature>
<evidence type="ECO:0000313" key="4">
    <source>
        <dbReference type="Proteomes" id="UP001530315"/>
    </source>
</evidence>
<evidence type="ECO:0000256" key="2">
    <source>
        <dbReference type="SAM" id="SignalP"/>
    </source>
</evidence>
<feature type="region of interest" description="Disordered" evidence="1">
    <location>
        <begin position="30"/>
        <end position="66"/>
    </location>
</feature>
<dbReference type="SUPFAM" id="SSF52833">
    <property type="entry name" value="Thioredoxin-like"/>
    <property type="match status" value="1"/>
</dbReference>
<dbReference type="PANTHER" id="PTHR34573:SF1">
    <property type="entry name" value="VITAMIN K EPOXIDE REDUCTASE DOMAIN-CONTAINING PROTEIN"/>
    <property type="match status" value="1"/>
</dbReference>
<keyword evidence="2" id="KW-0732">Signal</keyword>
<reference evidence="3 4" key="1">
    <citation type="submission" date="2024-10" db="EMBL/GenBank/DDBJ databases">
        <title>Updated reference genomes for cyclostephanoid diatoms.</title>
        <authorList>
            <person name="Roberts W.R."/>
            <person name="Alverson A.J."/>
        </authorList>
    </citation>
    <scope>NUCLEOTIDE SEQUENCE [LARGE SCALE GENOMIC DNA]</scope>
    <source>
        <strain evidence="3 4">AJA276-08</strain>
    </source>
</reference>
<comment type="caution">
    <text evidence="3">The sequence shown here is derived from an EMBL/GenBank/DDBJ whole genome shotgun (WGS) entry which is preliminary data.</text>
</comment>
<evidence type="ECO:0008006" key="5">
    <source>
        <dbReference type="Google" id="ProtNLM"/>
    </source>
</evidence>
<evidence type="ECO:0000313" key="3">
    <source>
        <dbReference type="EMBL" id="KAL3763831.1"/>
    </source>
</evidence>
<feature type="chain" id="PRO_5044832937" description="Thioredoxin domain-containing protein" evidence="2">
    <location>
        <begin position="21"/>
        <end position="270"/>
    </location>
</feature>
<evidence type="ECO:0000256" key="1">
    <source>
        <dbReference type="SAM" id="MobiDB-lite"/>
    </source>
</evidence>
<dbReference type="AlphaFoldDB" id="A0ABD3MIB0"/>
<dbReference type="CDD" id="cd01659">
    <property type="entry name" value="TRX_superfamily"/>
    <property type="match status" value="1"/>
</dbReference>
<gene>
    <name evidence="3" type="ORF">ACHAW5_007785</name>
</gene>
<dbReference type="PANTHER" id="PTHR34573">
    <property type="entry name" value="VKC DOMAIN-CONTAINING PROTEIN"/>
    <property type="match status" value="1"/>
</dbReference>
<name>A0ABD3MIB0_9STRA</name>
<dbReference type="Gene3D" id="3.40.30.10">
    <property type="entry name" value="Glutaredoxin"/>
    <property type="match status" value="1"/>
</dbReference>